<dbReference type="InterPro" id="IPR053967">
    <property type="entry name" value="LlgE_F_G-like_D1"/>
</dbReference>
<feature type="domain" description="Flagellar hook protein FlgE/F/G-like D1" evidence="5">
    <location>
        <begin position="95"/>
        <end position="141"/>
    </location>
</feature>
<accession>A0A926IMC0</accession>
<keyword evidence="7" id="KW-1185">Reference proteome</keyword>
<evidence type="ECO:0000256" key="2">
    <source>
        <dbReference type="RuleBase" id="RU362116"/>
    </source>
</evidence>
<dbReference type="Pfam" id="PF22692">
    <property type="entry name" value="LlgE_F_G_D1"/>
    <property type="match status" value="1"/>
</dbReference>
<dbReference type="PANTHER" id="PTHR30435">
    <property type="entry name" value="FLAGELLAR PROTEIN"/>
    <property type="match status" value="1"/>
</dbReference>
<dbReference type="GO" id="GO:0071978">
    <property type="term" value="P:bacterial-type flagellum-dependent swarming motility"/>
    <property type="evidence" value="ECO:0007669"/>
    <property type="project" value="TreeGrafter"/>
</dbReference>
<keyword evidence="6" id="KW-0966">Cell projection</keyword>
<dbReference type="RefSeq" id="WP_249323098.1">
    <property type="nucleotide sequence ID" value="NZ_JACRTK010000001.1"/>
</dbReference>
<reference evidence="6 7" key="1">
    <citation type="submission" date="2020-08" db="EMBL/GenBank/DDBJ databases">
        <title>Genome public.</title>
        <authorList>
            <person name="Liu C."/>
            <person name="Sun Q."/>
        </authorList>
    </citation>
    <scope>NUCLEOTIDE SEQUENCE [LARGE SCALE GENOMIC DNA]</scope>
    <source>
        <strain evidence="6 7">NSJ-26</strain>
    </source>
</reference>
<dbReference type="InterPro" id="IPR001444">
    <property type="entry name" value="Flag_bb_rod_N"/>
</dbReference>
<feature type="domain" description="Flagellar basal-body/hook protein C-terminal" evidence="4">
    <location>
        <begin position="187"/>
        <end position="230"/>
    </location>
</feature>
<keyword evidence="2" id="KW-0975">Bacterial flagellum</keyword>
<proteinExistence type="inferred from homology"/>
<dbReference type="Pfam" id="PF00460">
    <property type="entry name" value="Flg_bb_rod"/>
    <property type="match status" value="1"/>
</dbReference>
<evidence type="ECO:0000256" key="1">
    <source>
        <dbReference type="ARBA" id="ARBA00009677"/>
    </source>
</evidence>
<feature type="domain" description="Flagellar basal body rod protein N-terminal" evidence="3">
    <location>
        <begin position="12"/>
        <end position="35"/>
    </location>
</feature>
<evidence type="ECO:0000259" key="3">
    <source>
        <dbReference type="Pfam" id="PF00460"/>
    </source>
</evidence>
<evidence type="ECO:0000259" key="5">
    <source>
        <dbReference type="Pfam" id="PF22692"/>
    </source>
</evidence>
<comment type="similarity">
    <text evidence="1 2">Belongs to the flagella basal body rod proteins family.</text>
</comment>
<dbReference type="InterPro" id="IPR010930">
    <property type="entry name" value="Flg_bb/hook_C_dom"/>
</dbReference>
<dbReference type="EMBL" id="JACRTK010000001">
    <property type="protein sequence ID" value="MBC8590280.1"/>
    <property type="molecule type" value="Genomic_DNA"/>
</dbReference>
<sequence length="235" mass="26598">MIRSLYTVNRNMNILQKKQENTSANLANINTPGYKFQDIVQRTLNTETLVNYNGGRKLEERQELGPFVFGNQIDGFYRNFDQGNLYETNKGTDFAIVGNGFFTVQMDNGQVAYTRNGNFRVNEEGQLTTMEGHRVLGSNGYIYVVDEDVNMEELLITDFNNYENLNNIGDTLFTGNGGYPINGELRKGYLEASNVNMADAIVKMIEISREFESNQKLLHAADETLNKAVNEIGRV</sequence>
<evidence type="ECO:0000313" key="7">
    <source>
        <dbReference type="Proteomes" id="UP000601522"/>
    </source>
</evidence>
<comment type="caution">
    <text evidence="6">The sequence shown here is derived from an EMBL/GenBank/DDBJ whole genome shotgun (WGS) entry which is preliminary data.</text>
</comment>
<dbReference type="Pfam" id="PF06429">
    <property type="entry name" value="Flg_bbr_C"/>
    <property type="match status" value="1"/>
</dbReference>
<name>A0A926IMC0_9FIRM</name>
<dbReference type="SUPFAM" id="SSF117143">
    <property type="entry name" value="Flagellar hook protein flgE"/>
    <property type="match status" value="1"/>
</dbReference>
<organism evidence="6 7">
    <name type="scientific">Wansuia hejianensis</name>
    <dbReference type="NCBI Taxonomy" id="2763667"/>
    <lineage>
        <taxon>Bacteria</taxon>
        <taxon>Bacillati</taxon>
        <taxon>Bacillota</taxon>
        <taxon>Clostridia</taxon>
        <taxon>Lachnospirales</taxon>
        <taxon>Lachnospiraceae</taxon>
        <taxon>Wansuia</taxon>
    </lineage>
</organism>
<dbReference type="GO" id="GO:0009425">
    <property type="term" value="C:bacterial-type flagellum basal body"/>
    <property type="evidence" value="ECO:0007669"/>
    <property type="project" value="UniProtKB-SubCell"/>
</dbReference>
<gene>
    <name evidence="6" type="ORF">H8689_03875</name>
</gene>
<dbReference type="NCBIfam" id="TIGR03506">
    <property type="entry name" value="FlgEFG_subfam"/>
    <property type="match status" value="1"/>
</dbReference>
<keyword evidence="6" id="KW-0969">Cilium</keyword>
<dbReference type="AlphaFoldDB" id="A0A926IMC0"/>
<dbReference type="InterPro" id="IPR020013">
    <property type="entry name" value="Flagellar_FlgE/F/G"/>
</dbReference>
<keyword evidence="6" id="KW-0282">Flagellum</keyword>
<comment type="subcellular location">
    <subcellularLocation>
        <location evidence="2">Bacterial flagellum basal body</location>
    </subcellularLocation>
</comment>
<dbReference type="Proteomes" id="UP000601522">
    <property type="component" value="Unassembled WGS sequence"/>
</dbReference>
<dbReference type="PANTHER" id="PTHR30435:SF19">
    <property type="entry name" value="FLAGELLAR BASAL-BODY ROD PROTEIN FLGG"/>
    <property type="match status" value="1"/>
</dbReference>
<evidence type="ECO:0000313" key="6">
    <source>
        <dbReference type="EMBL" id="MBC8590280.1"/>
    </source>
</evidence>
<protein>
    <submittedName>
        <fullName evidence="6">Flagellar hook-basal body complex protein</fullName>
    </submittedName>
</protein>
<evidence type="ECO:0000259" key="4">
    <source>
        <dbReference type="Pfam" id="PF06429"/>
    </source>
</evidence>
<dbReference type="InterPro" id="IPR037925">
    <property type="entry name" value="FlgE/F/G-like"/>
</dbReference>